<dbReference type="AlphaFoldDB" id="A0A9D2NW24"/>
<evidence type="ECO:0000256" key="2">
    <source>
        <dbReference type="SAM" id="Phobius"/>
    </source>
</evidence>
<comment type="caution">
    <text evidence="3">The sequence shown here is derived from an EMBL/GenBank/DDBJ whole genome shotgun (WGS) entry which is preliminary data.</text>
</comment>
<dbReference type="EMBL" id="DWWK01000122">
    <property type="protein sequence ID" value="HJC38992.1"/>
    <property type="molecule type" value="Genomic_DNA"/>
</dbReference>
<protein>
    <recommendedName>
        <fullName evidence="5">CARDB domain-containing protein</fullName>
    </recommendedName>
</protein>
<feature type="compositionally biased region" description="Basic and acidic residues" evidence="1">
    <location>
        <begin position="527"/>
        <end position="539"/>
    </location>
</feature>
<gene>
    <name evidence="3" type="ORF">H9757_08035</name>
</gene>
<reference evidence="3" key="1">
    <citation type="journal article" date="2021" name="PeerJ">
        <title>Extensive microbial diversity within the chicken gut microbiome revealed by metagenomics and culture.</title>
        <authorList>
            <person name="Gilroy R."/>
            <person name="Ravi A."/>
            <person name="Getino M."/>
            <person name="Pursley I."/>
            <person name="Horton D.L."/>
            <person name="Alikhan N.F."/>
            <person name="Baker D."/>
            <person name="Gharbi K."/>
            <person name="Hall N."/>
            <person name="Watson M."/>
            <person name="Adriaenssens E.M."/>
            <person name="Foster-Nyarko E."/>
            <person name="Jarju S."/>
            <person name="Secka A."/>
            <person name="Antonio M."/>
            <person name="Oren A."/>
            <person name="Chaudhuri R.R."/>
            <person name="La Ragione R."/>
            <person name="Hildebrand F."/>
            <person name="Pallen M.J."/>
        </authorList>
    </citation>
    <scope>NUCLEOTIDE SEQUENCE</scope>
    <source>
        <strain evidence="3">ChiGjej1B1-1692</strain>
    </source>
</reference>
<feature type="region of interest" description="Disordered" evidence="1">
    <location>
        <begin position="520"/>
        <end position="539"/>
    </location>
</feature>
<accession>A0A9D2NW24</accession>
<evidence type="ECO:0000256" key="1">
    <source>
        <dbReference type="SAM" id="MobiDB-lite"/>
    </source>
</evidence>
<feature type="region of interest" description="Disordered" evidence="1">
    <location>
        <begin position="171"/>
        <end position="237"/>
    </location>
</feature>
<evidence type="ECO:0000313" key="4">
    <source>
        <dbReference type="Proteomes" id="UP000823894"/>
    </source>
</evidence>
<evidence type="ECO:0008006" key="5">
    <source>
        <dbReference type="Google" id="ProtNLM"/>
    </source>
</evidence>
<keyword evidence="2" id="KW-0472">Membrane</keyword>
<reference evidence="3" key="2">
    <citation type="submission" date="2021-04" db="EMBL/GenBank/DDBJ databases">
        <authorList>
            <person name="Gilroy R."/>
        </authorList>
    </citation>
    <scope>NUCLEOTIDE SEQUENCE</scope>
    <source>
        <strain evidence="3">ChiGjej1B1-1692</strain>
    </source>
</reference>
<proteinExistence type="predicted"/>
<dbReference type="Proteomes" id="UP000823894">
    <property type="component" value="Unassembled WGS sequence"/>
</dbReference>
<dbReference type="PANTHER" id="PTHR35902">
    <property type="entry name" value="S-LAYER DOMAIN-LIKE PROTEIN-RELATED"/>
    <property type="match status" value="1"/>
</dbReference>
<evidence type="ECO:0000313" key="3">
    <source>
        <dbReference type="EMBL" id="HJC38992.1"/>
    </source>
</evidence>
<dbReference type="PANTHER" id="PTHR35902:SF3">
    <property type="entry name" value="NPCBM-ASSOCIATED, NEW3 DOMAIN OF ALPHA-GALACTOSIDASE"/>
    <property type="match status" value="1"/>
</dbReference>
<feature type="transmembrane region" description="Helical" evidence="2">
    <location>
        <begin position="489"/>
        <end position="509"/>
    </location>
</feature>
<organism evidence="3 4">
    <name type="scientific">Candidatus Mediterraneibacter faecigallinarum</name>
    <dbReference type="NCBI Taxonomy" id="2838669"/>
    <lineage>
        <taxon>Bacteria</taxon>
        <taxon>Bacillati</taxon>
        <taxon>Bacillota</taxon>
        <taxon>Clostridia</taxon>
        <taxon>Lachnospirales</taxon>
        <taxon>Lachnospiraceae</taxon>
        <taxon>Mediterraneibacter</taxon>
    </lineage>
</organism>
<feature type="compositionally biased region" description="Gly residues" evidence="1">
    <location>
        <begin position="222"/>
        <end position="231"/>
    </location>
</feature>
<keyword evidence="2" id="KW-0812">Transmembrane</keyword>
<keyword evidence="2" id="KW-1133">Transmembrane helix</keyword>
<name>A0A9D2NW24_9FIRM</name>
<sequence>MREVKHMKRFKRAGAALLCAVMAIMLILPLGVRAEDGSAGRQAAKVLSQIRLSVGDGQETPVFKAGETAELKIKVANKGNLDAQNVSIAPVVENTDDWPFDMEKLNYEQELGTIKAGKDVEAAWGSGDDKLKVREDVTGKSYKLVFRLTYDDGENQGCTDKYVFVKTVAKEKPSDSGDNGGQTADPQPPQTDTPGNGGNGAGNYSDGDLGGGTVYNSDPMEAGGGSGGSGDGSVPRVIVTGFDTEPGDVKAGTNFKLVVHLKNTSKRTAVSNMLFDFQAPAAGTDAAAEAPAFLPVSGSSTVYLENIAAGGTKDISIELNARADLVQKPYSISLGMKYEDGNAVQYEGSSSLAIPVKQEARFEFSQIQASPDTVAVGEESNITCSLYNLGRVKMYNVKVRFEGDAIEGQEQFIGNLDSGSTGTIDGIVTAVEESYEESNCKLVLTYEDDAGNVSTVEQEFTMTVNAVEEIMDMGMSDMTEEEPGSPVPGILLAAAAVIVIGIILAAVLIKNRKKKKLAAEEEELMDEVERLTEDEHQQP</sequence>